<evidence type="ECO:0000256" key="1">
    <source>
        <dbReference type="ARBA" id="ARBA00022801"/>
    </source>
</evidence>
<keyword evidence="1" id="KW-0378">Hydrolase</keyword>
<keyword evidence="3" id="KW-1133">Transmembrane helix</keyword>
<feature type="region of interest" description="Disordered" evidence="2">
    <location>
        <begin position="48"/>
        <end position="75"/>
    </location>
</feature>
<gene>
    <name evidence="4" type="ORF">SLUN_36505</name>
</gene>
<evidence type="ECO:0000256" key="3">
    <source>
        <dbReference type="SAM" id="Phobius"/>
    </source>
</evidence>
<dbReference type="InterPro" id="IPR042001">
    <property type="entry name" value="Sortase_F"/>
</dbReference>
<dbReference type="SUPFAM" id="SSF63817">
    <property type="entry name" value="Sortase"/>
    <property type="match status" value="1"/>
</dbReference>
<sequence length="230" mass="24144">MAAPQPPGSNQSRTVPASNPLGRALMWPFVAVGLGVILIYSSFDTSAQGTPRSPQIRPAAAAPAPTKAADASAPELVLPRSAPKRLSILEIAVDAPFTELSVGASGQLDAPPPDNNNLVGWFRGGATPGERGTSIVAGHVDTKTGPAVFLLLGALKPGSRVDITREDGTVAIFTVDSVETFSKARFPNERVYADTPSPQLRLITCGGDYDRKAKDYEDNVVVFAHLDSVK</sequence>
<dbReference type="Gene3D" id="2.40.260.10">
    <property type="entry name" value="Sortase"/>
    <property type="match status" value="1"/>
</dbReference>
<dbReference type="AlphaFoldDB" id="A0A2R4TCL8"/>
<dbReference type="Proteomes" id="UP000244201">
    <property type="component" value="Chromosome"/>
</dbReference>
<evidence type="ECO:0000313" key="4">
    <source>
        <dbReference type="EMBL" id="AVZ76869.1"/>
    </source>
</evidence>
<feature type="transmembrane region" description="Helical" evidence="3">
    <location>
        <begin position="25"/>
        <end position="43"/>
    </location>
</feature>
<reference evidence="4 5" key="1">
    <citation type="submission" date="2018-01" db="EMBL/GenBank/DDBJ databases">
        <title>Complete genome sequence of Streptomyces lunaelactis MM109T, a Ferroverdin A producer isolated from cave moonmilk deposits.</title>
        <authorList>
            <person name="Naome A."/>
            <person name="Martinet L."/>
            <person name="Maciejewska M."/>
            <person name="Anderssen S."/>
            <person name="Adam D."/>
            <person name="Tenconi E."/>
            <person name="Deflandre B."/>
            <person name="Arguelles-Arias A."/>
            <person name="Calusinska M."/>
            <person name="Copieters W."/>
            <person name="Karim L."/>
            <person name="Hanikenne M."/>
            <person name="Baurain D."/>
            <person name="van Wezel G."/>
            <person name="Smargiasso N."/>
            <person name="de Pauw E."/>
            <person name="Delfosse P."/>
            <person name="Rigali S."/>
        </authorList>
    </citation>
    <scope>NUCLEOTIDE SEQUENCE [LARGE SCALE GENOMIC DNA]</scope>
    <source>
        <strain evidence="4 5">MM109</strain>
    </source>
</reference>
<organism evidence="4 5">
    <name type="scientific">Streptomyces lunaelactis</name>
    <dbReference type="NCBI Taxonomy" id="1535768"/>
    <lineage>
        <taxon>Bacteria</taxon>
        <taxon>Bacillati</taxon>
        <taxon>Actinomycetota</taxon>
        <taxon>Actinomycetes</taxon>
        <taxon>Kitasatosporales</taxon>
        <taxon>Streptomycetaceae</taxon>
        <taxon>Streptomyces</taxon>
    </lineage>
</organism>
<dbReference type="RefSeq" id="WP_108154159.1">
    <property type="nucleotide sequence ID" value="NZ_CP026304.1"/>
</dbReference>
<dbReference type="KEGG" id="slk:SLUN_36505"/>
<keyword evidence="3" id="KW-0472">Membrane</keyword>
<feature type="compositionally biased region" description="Low complexity" evidence="2">
    <location>
        <begin position="58"/>
        <end position="74"/>
    </location>
</feature>
<dbReference type="EMBL" id="CP026304">
    <property type="protein sequence ID" value="AVZ76869.1"/>
    <property type="molecule type" value="Genomic_DNA"/>
</dbReference>
<dbReference type="GO" id="GO:0016787">
    <property type="term" value="F:hydrolase activity"/>
    <property type="evidence" value="ECO:0007669"/>
    <property type="project" value="UniProtKB-KW"/>
</dbReference>
<evidence type="ECO:0000256" key="2">
    <source>
        <dbReference type="SAM" id="MobiDB-lite"/>
    </source>
</evidence>
<dbReference type="GeneID" id="55660753"/>
<protein>
    <submittedName>
        <fullName evidence="4">Class F sortase</fullName>
    </submittedName>
</protein>
<accession>A0A2R4TCL8</accession>
<dbReference type="InterPro" id="IPR023365">
    <property type="entry name" value="Sortase_dom-sf"/>
</dbReference>
<evidence type="ECO:0000313" key="5">
    <source>
        <dbReference type="Proteomes" id="UP000244201"/>
    </source>
</evidence>
<name>A0A2R4TCL8_9ACTN</name>
<keyword evidence="5" id="KW-1185">Reference proteome</keyword>
<dbReference type="OrthoDB" id="525039at2"/>
<dbReference type="NCBIfam" id="NF033748">
    <property type="entry name" value="class_F_sortase"/>
    <property type="match status" value="1"/>
</dbReference>
<dbReference type="Pfam" id="PF04203">
    <property type="entry name" value="Sortase"/>
    <property type="match status" value="1"/>
</dbReference>
<proteinExistence type="predicted"/>
<dbReference type="CDD" id="cd05829">
    <property type="entry name" value="Sortase_F"/>
    <property type="match status" value="1"/>
</dbReference>
<dbReference type="InterPro" id="IPR005754">
    <property type="entry name" value="Sortase"/>
</dbReference>
<keyword evidence="3" id="KW-0812">Transmembrane</keyword>